<accession>A0A3B1CPS3</accession>
<organism evidence="2">
    <name type="scientific">hydrothermal vent metagenome</name>
    <dbReference type="NCBI Taxonomy" id="652676"/>
    <lineage>
        <taxon>unclassified sequences</taxon>
        <taxon>metagenomes</taxon>
        <taxon>ecological metagenomes</taxon>
    </lineage>
</organism>
<dbReference type="InterPro" id="IPR013424">
    <property type="entry name" value="Ice-binding_C"/>
</dbReference>
<dbReference type="NCBIfam" id="TIGR02595">
    <property type="entry name" value="PEP_CTERM"/>
    <property type="match status" value="1"/>
</dbReference>
<proteinExistence type="predicted"/>
<dbReference type="AlphaFoldDB" id="A0A3B1CPS3"/>
<protein>
    <submittedName>
        <fullName evidence="2">Uncharacterized protein</fullName>
    </submittedName>
</protein>
<keyword evidence="1" id="KW-0812">Transmembrane</keyword>
<name>A0A3B1CPS3_9ZZZZ</name>
<keyword evidence="1" id="KW-0472">Membrane</keyword>
<gene>
    <name evidence="2" type="ORF">MNBD_NITROSPIRAE03-1247</name>
</gene>
<feature type="transmembrane region" description="Helical" evidence="1">
    <location>
        <begin position="185"/>
        <end position="202"/>
    </location>
</feature>
<evidence type="ECO:0000313" key="2">
    <source>
        <dbReference type="EMBL" id="VAX32119.1"/>
    </source>
</evidence>
<reference evidence="2" key="1">
    <citation type="submission" date="2018-06" db="EMBL/GenBank/DDBJ databases">
        <authorList>
            <person name="Zhirakovskaya E."/>
        </authorList>
    </citation>
    <scope>NUCLEOTIDE SEQUENCE</scope>
</reference>
<keyword evidence="1" id="KW-1133">Transmembrane helix</keyword>
<evidence type="ECO:0000256" key="1">
    <source>
        <dbReference type="SAM" id="Phobius"/>
    </source>
</evidence>
<dbReference type="EMBL" id="UOGI01000129">
    <property type="protein sequence ID" value="VAX32119.1"/>
    <property type="molecule type" value="Genomic_DNA"/>
</dbReference>
<sequence length="211" mass="22999">MKKRLYIMLVGIVIMLLASFSVSEAYPFIEVEGYVLPDYSTLLNNGDGTSSLDAMYIFNVTNSDSGAEMNFLSVEFEKDIFVDYSFTLSNGDPAWSVPDDWTAEVVESSGSYYVQATGGTTIGEGESIRGMLNLTLFSEALTNVSWYDSSDIFHDWQEGQIWGQSWYALDTLGGVDGGSTAVPEPGSMLLLGSALIGLGLIGRKIRMAGRR</sequence>